<dbReference type="PANTHER" id="PTHR38471">
    <property type="entry name" value="FOUR HELIX BUNDLE PROTEIN"/>
    <property type="match status" value="1"/>
</dbReference>
<name>A0A2M8G0Z8_9BACT</name>
<dbReference type="AlphaFoldDB" id="A0A2M8G0Z8"/>
<dbReference type="Proteomes" id="UP000229674">
    <property type="component" value="Unassembled WGS sequence"/>
</dbReference>
<dbReference type="CDD" id="cd16377">
    <property type="entry name" value="23S_rRNA_IVP_like"/>
    <property type="match status" value="1"/>
</dbReference>
<dbReference type="InterPro" id="IPR036583">
    <property type="entry name" value="23S_rRNA_IVS_sf"/>
</dbReference>
<dbReference type="EMBL" id="PFQX01000046">
    <property type="protein sequence ID" value="PJC65333.1"/>
    <property type="molecule type" value="Genomic_DNA"/>
</dbReference>
<sequence>MFRFEGLEVWRLGVDYARDCYGITANFPKYENFSLADQLRRAAVSISSNIAEGSVGSKANFIKYINIAIGSTLETVNLINFASEIGYTTPVVKEEMYERAEKLIRKLRSLSKSLNQ</sequence>
<accession>A0A2M8G0Z8</accession>
<dbReference type="PANTHER" id="PTHR38471:SF2">
    <property type="entry name" value="FOUR HELIX BUNDLE PROTEIN"/>
    <property type="match status" value="1"/>
</dbReference>
<reference evidence="2" key="1">
    <citation type="submission" date="2017-09" db="EMBL/GenBank/DDBJ databases">
        <title>Depth-based differentiation of microbial function through sediment-hosted aquifers and enrichment of novel symbionts in the deep terrestrial subsurface.</title>
        <authorList>
            <person name="Probst A.J."/>
            <person name="Ladd B."/>
            <person name="Jarett J.K."/>
            <person name="Geller-Mcgrath D.E."/>
            <person name="Sieber C.M.K."/>
            <person name="Emerson J.B."/>
            <person name="Anantharaman K."/>
            <person name="Thomas B.C."/>
            <person name="Malmstrom R."/>
            <person name="Stieglmeier M."/>
            <person name="Klingl A."/>
            <person name="Woyke T."/>
            <person name="Ryan C.M."/>
            <person name="Banfield J.F."/>
        </authorList>
    </citation>
    <scope>NUCLEOTIDE SEQUENCE [LARGE SCALE GENOMIC DNA]</scope>
</reference>
<proteinExistence type="predicted"/>
<dbReference type="Pfam" id="PF05635">
    <property type="entry name" value="23S_rRNA_IVP"/>
    <property type="match status" value="1"/>
</dbReference>
<dbReference type="SUPFAM" id="SSF158446">
    <property type="entry name" value="IVS-encoded protein-like"/>
    <property type="match status" value="1"/>
</dbReference>
<evidence type="ECO:0000313" key="1">
    <source>
        <dbReference type="EMBL" id="PJC65333.1"/>
    </source>
</evidence>
<dbReference type="Gene3D" id="1.20.1440.60">
    <property type="entry name" value="23S rRNA-intervening sequence"/>
    <property type="match status" value="1"/>
</dbReference>
<dbReference type="InterPro" id="IPR012657">
    <property type="entry name" value="23S_rRNA-intervening_sequence"/>
</dbReference>
<organism evidence="1 2">
    <name type="scientific">Candidatus Colwellbacteria bacterium CG_4_9_14_0_2_um_filter_50_12</name>
    <dbReference type="NCBI Taxonomy" id="1974538"/>
    <lineage>
        <taxon>Bacteria</taxon>
        <taxon>Candidatus Colwelliibacteriota</taxon>
    </lineage>
</organism>
<dbReference type="NCBIfam" id="TIGR02436">
    <property type="entry name" value="four helix bundle protein"/>
    <property type="match status" value="1"/>
</dbReference>
<evidence type="ECO:0000313" key="2">
    <source>
        <dbReference type="Proteomes" id="UP000229674"/>
    </source>
</evidence>
<comment type="caution">
    <text evidence="1">The sequence shown here is derived from an EMBL/GenBank/DDBJ whole genome shotgun (WGS) entry which is preliminary data.</text>
</comment>
<protein>
    <submittedName>
        <fullName evidence="1">Four helix bundle protein</fullName>
    </submittedName>
</protein>
<gene>
    <name evidence="1" type="ORF">CO020_01185</name>
</gene>